<protein>
    <recommendedName>
        <fullName evidence="12">Cytochrome c oxidase subunit 8</fullName>
    </recommendedName>
    <alternativeName>
        <fullName evidence="12">Cytochrome c oxidase polypeptide VIII</fullName>
    </alternativeName>
</protein>
<sequence length="79" mass="9070">MSVLRPLLLRSLTGSAHRLMMPAAQVHSKRPQEQLKVLDINIGLTYCFMCCLLPTGWIRYTWRATRSRSEESCLPSSFD</sequence>
<comment type="pathway">
    <text evidence="2 12">Energy metabolism; oxidative phosphorylation.</text>
</comment>
<comment type="function">
    <text evidence="12">Component of the cytochrome c oxidase, the last enzyme in the mitochondrial electron transport chain which drives oxidative phosphorylation. The respiratory chain contains 3 multisubunit complexes succinate dehydrogenase (complex II, CII), ubiquinol-cytochrome c oxidoreductase (cytochrome b-c1 complex, complex III, CIII) and cytochrome c oxidase (complex IV, CIV), that cooperate to transfer electrons derived from NADH and succinate to molecular oxygen, creating an electrochemical gradient over the inner membrane that drives transmembrane transport and the ATP synthase. Cytochrome c oxidase is the component of the respiratory chain that catalyzes the reduction of oxygen to water. Electrons originating from reduced cytochrome c in the intermembrane space (IMS) are transferred via the dinuclear copper A center (CU(A)) of subunit 2 and heme A of subunit 1 to the active site in subunit 1, a binuclear center (BNC) formed by heme A3 and copper B (CU(B)). The BNC reduces molecular oxygen to 2 water molecules using 4 electrons from cytochrome c in the IMS and 4 protons from the mitochondrial matrix.</text>
</comment>
<comment type="subcellular location">
    <subcellularLocation>
        <location evidence="1 12">Mitochondrion inner membrane</location>
        <topology evidence="1 12">Single-pass membrane protein</topology>
    </subcellularLocation>
</comment>
<comment type="subunit">
    <text evidence="4 12">Component of the cytochrome c oxidase (complex IV, CIV), a multisubunit enzyme composed of 14 subunits. The complex is composed of a catalytic core of 3 subunits MT-CO1, MT-CO2 and MT-CO3, encoded in the mitochondrial DNA, and 11 supernumerary subunits COX4I, COX5A, COX5B, COX6A, COX6B, COX6C, COX7A, COX7B, COX7C, COX8 and NDUFA4, which are encoded in the nuclear genome. The complex exists as a monomer or a dimer and forms supercomplexes (SCs) in the inner mitochondrial membrane with NADH-ubiquinone oxidoreductase (complex I, CI) and ubiquinol-cytochrome c oxidoreductase (cytochrome b-c1 complex, complex III, CIII), resulting in different assemblies (supercomplex SCI(1)III(2)IV(1) and megacomplex MCI(2)III(2)IV(2)).</text>
</comment>
<reference evidence="13" key="2">
    <citation type="submission" date="2025-09" db="UniProtKB">
        <authorList>
            <consortium name="Ensembl"/>
        </authorList>
    </citation>
    <scope>IDENTIFICATION</scope>
</reference>
<dbReference type="AlphaFoldDB" id="A0A8C6GEW0"/>
<evidence type="ECO:0000256" key="1">
    <source>
        <dbReference type="ARBA" id="ARBA00004434"/>
    </source>
</evidence>
<name>A0A8C6GEW0_MUSSI</name>
<evidence type="ECO:0000256" key="3">
    <source>
        <dbReference type="ARBA" id="ARBA00010117"/>
    </source>
</evidence>
<evidence type="ECO:0000256" key="4">
    <source>
        <dbReference type="ARBA" id="ARBA00011485"/>
    </source>
</evidence>
<keyword evidence="10 12" id="KW-0496">Mitochondrion</keyword>
<dbReference type="GeneTree" id="ENSGT00940000166485"/>
<proteinExistence type="inferred from homology"/>
<keyword evidence="8 12" id="KW-0809">Transit peptide</keyword>
<dbReference type="Proteomes" id="UP000694415">
    <property type="component" value="Unplaced"/>
</dbReference>
<dbReference type="SUPFAM" id="SSF81431">
    <property type="entry name" value="Mitochondrial cytochrome c oxidase subunit VIIIb (aka IX)"/>
    <property type="match status" value="1"/>
</dbReference>
<keyword evidence="7" id="KW-0832">Ubl conjugation</keyword>
<keyword evidence="6 12" id="KW-0999">Mitochondrion inner membrane</keyword>
<evidence type="ECO:0000256" key="6">
    <source>
        <dbReference type="ARBA" id="ARBA00022792"/>
    </source>
</evidence>
<dbReference type="InterPro" id="IPR036548">
    <property type="entry name" value="Cyt_c_oxidase_su8_sf"/>
</dbReference>
<dbReference type="GO" id="GO:0006123">
    <property type="term" value="P:mitochondrial electron transport, cytochrome c to oxygen"/>
    <property type="evidence" value="ECO:0007669"/>
    <property type="project" value="UniProtKB-UniRule"/>
</dbReference>
<keyword evidence="9" id="KW-1133">Transmembrane helix</keyword>
<dbReference type="InterPro" id="IPR003205">
    <property type="entry name" value="Cyt_c_oxidase_su8"/>
</dbReference>
<dbReference type="Gene3D" id="4.10.81.10">
    <property type="entry name" value="Cytochrome c oxidase, subunit 8"/>
    <property type="match status" value="1"/>
</dbReference>
<keyword evidence="5" id="KW-0812">Transmembrane</keyword>
<evidence type="ECO:0000256" key="10">
    <source>
        <dbReference type="ARBA" id="ARBA00023128"/>
    </source>
</evidence>
<comment type="similarity">
    <text evidence="3 12">Belongs to the cytochrome c oxidase VIII family.</text>
</comment>
<dbReference type="UniPathway" id="UPA00705"/>
<dbReference type="Pfam" id="PF02285">
    <property type="entry name" value="COX8"/>
    <property type="match status" value="1"/>
</dbReference>
<dbReference type="PANTHER" id="PTHR16717:SF1">
    <property type="entry name" value="CYTOCHROME C OXIDASE SUBUNIT 8A, MITOCHONDRIAL"/>
    <property type="match status" value="1"/>
</dbReference>
<evidence type="ECO:0000256" key="2">
    <source>
        <dbReference type="ARBA" id="ARBA00004673"/>
    </source>
</evidence>
<evidence type="ECO:0000313" key="14">
    <source>
        <dbReference type="Proteomes" id="UP000694415"/>
    </source>
</evidence>
<accession>A0A8C6GEW0</accession>
<dbReference type="PANTHER" id="PTHR16717">
    <property type="entry name" value="CYTOCHROME C OXIDASE POLYPEPTIDE VIII"/>
    <property type="match status" value="1"/>
</dbReference>
<evidence type="ECO:0000256" key="7">
    <source>
        <dbReference type="ARBA" id="ARBA00022843"/>
    </source>
</evidence>
<evidence type="ECO:0000256" key="8">
    <source>
        <dbReference type="ARBA" id="ARBA00022946"/>
    </source>
</evidence>
<evidence type="ECO:0000256" key="9">
    <source>
        <dbReference type="ARBA" id="ARBA00022989"/>
    </source>
</evidence>
<dbReference type="GO" id="GO:0045277">
    <property type="term" value="C:respiratory chain complex IV"/>
    <property type="evidence" value="ECO:0007669"/>
    <property type="project" value="UniProtKB-UniRule"/>
</dbReference>
<keyword evidence="11" id="KW-0472">Membrane</keyword>
<evidence type="ECO:0000313" key="13">
    <source>
        <dbReference type="Ensembl" id="ENSMSIP00000005173.1"/>
    </source>
</evidence>
<keyword evidence="14" id="KW-1185">Reference proteome</keyword>
<evidence type="ECO:0000256" key="5">
    <source>
        <dbReference type="ARBA" id="ARBA00022692"/>
    </source>
</evidence>
<dbReference type="Ensembl" id="ENSMSIT00000006551.1">
    <property type="protein sequence ID" value="ENSMSIP00000005173.1"/>
    <property type="gene ID" value="ENSMSIG00000004707.1"/>
</dbReference>
<evidence type="ECO:0000256" key="12">
    <source>
        <dbReference type="RuleBase" id="RU368101"/>
    </source>
</evidence>
<organism evidence="13 14">
    <name type="scientific">Mus spicilegus</name>
    <name type="common">Mound-building mouse</name>
    <dbReference type="NCBI Taxonomy" id="10103"/>
    <lineage>
        <taxon>Eukaryota</taxon>
        <taxon>Metazoa</taxon>
        <taxon>Chordata</taxon>
        <taxon>Craniata</taxon>
        <taxon>Vertebrata</taxon>
        <taxon>Euteleostomi</taxon>
        <taxon>Mammalia</taxon>
        <taxon>Eutheria</taxon>
        <taxon>Euarchontoglires</taxon>
        <taxon>Glires</taxon>
        <taxon>Rodentia</taxon>
        <taxon>Myomorpha</taxon>
        <taxon>Muroidea</taxon>
        <taxon>Muridae</taxon>
        <taxon>Murinae</taxon>
        <taxon>Mus</taxon>
        <taxon>Mus</taxon>
    </lineage>
</organism>
<evidence type="ECO:0000256" key="11">
    <source>
        <dbReference type="ARBA" id="ARBA00023136"/>
    </source>
</evidence>
<reference evidence="13" key="1">
    <citation type="submission" date="2025-08" db="UniProtKB">
        <authorList>
            <consortium name="Ensembl"/>
        </authorList>
    </citation>
    <scope>IDENTIFICATION</scope>
</reference>
<dbReference type="GO" id="GO:0005743">
    <property type="term" value="C:mitochondrial inner membrane"/>
    <property type="evidence" value="ECO:0007669"/>
    <property type="project" value="UniProtKB-SubCell"/>
</dbReference>